<proteinExistence type="predicted"/>
<dbReference type="VEuPathDB" id="FungiDB:RhiirFUN_011249"/>
<sequence>MTCVSIKQSIAALEFQSCTLADCFLGLAKLERQLKIYQSMNIVLFVNSVYDEFADPVCLLCFFLDHSYTDCSD</sequence>
<reference evidence="1" key="1">
    <citation type="submission" date="2020-05" db="EMBL/GenBank/DDBJ databases">
        <authorList>
            <person name="Rincon C."/>
            <person name="Sanders R I."/>
            <person name="Robbins C."/>
            <person name="Chaturvedi A."/>
        </authorList>
    </citation>
    <scope>NUCLEOTIDE SEQUENCE</scope>
    <source>
        <strain evidence="1">CHB12</strain>
    </source>
</reference>
<evidence type="ECO:0000313" key="1">
    <source>
        <dbReference type="EMBL" id="CAB5368101.1"/>
    </source>
</evidence>
<dbReference type="EMBL" id="CAGKOT010000024">
    <property type="protein sequence ID" value="CAB5368101.1"/>
    <property type="molecule type" value="Genomic_DNA"/>
</dbReference>
<name>A0A915ZAZ2_9GLOM</name>
<evidence type="ECO:0000313" key="2">
    <source>
        <dbReference type="Proteomes" id="UP000684084"/>
    </source>
</evidence>
<dbReference type="AlphaFoldDB" id="A0A915ZAZ2"/>
<organism evidence="1 2">
    <name type="scientific">Rhizophagus irregularis</name>
    <dbReference type="NCBI Taxonomy" id="588596"/>
    <lineage>
        <taxon>Eukaryota</taxon>
        <taxon>Fungi</taxon>
        <taxon>Fungi incertae sedis</taxon>
        <taxon>Mucoromycota</taxon>
        <taxon>Glomeromycotina</taxon>
        <taxon>Glomeromycetes</taxon>
        <taxon>Glomerales</taxon>
        <taxon>Glomeraceae</taxon>
        <taxon>Rhizophagus</taxon>
    </lineage>
</organism>
<accession>A0A915ZAZ2</accession>
<dbReference type="Proteomes" id="UP000684084">
    <property type="component" value="Unassembled WGS sequence"/>
</dbReference>
<comment type="caution">
    <text evidence="1">The sequence shown here is derived from an EMBL/GenBank/DDBJ whole genome shotgun (WGS) entry which is preliminary data.</text>
</comment>
<protein>
    <submittedName>
        <fullName evidence="1">Uncharacterized protein</fullName>
    </submittedName>
</protein>
<gene>
    <name evidence="1" type="ORF">CHRIB12_LOCUS11600</name>
</gene>